<keyword evidence="6 11" id="KW-0812">Transmembrane</keyword>
<dbReference type="InterPro" id="IPR004316">
    <property type="entry name" value="SWEET_rpt"/>
</dbReference>
<feature type="transmembrane region" description="Helical" evidence="11">
    <location>
        <begin position="15"/>
        <end position="33"/>
    </location>
</feature>
<comment type="caution">
    <text evidence="12">The sequence shown here is derived from an EMBL/GenBank/DDBJ whole genome shotgun (WGS) entry which is preliminary data.</text>
</comment>
<evidence type="ECO:0000256" key="5">
    <source>
        <dbReference type="ARBA" id="ARBA00022597"/>
    </source>
</evidence>
<evidence type="ECO:0000313" key="12">
    <source>
        <dbReference type="EMBL" id="KAK3239697.1"/>
    </source>
</evidence>
<comment type="similarity">
    <text evidence="2 11">Belongs to the SWEET sugar transporter family.</text>
</comment>
<organism evidence="12 13">
    <name type="scientific">Cymbomonas tetramitiformis</name>
    <dbReference type="NCBI Taxonomy" id="36881"/>
    <lineage>
        <taxon>Eukaryota</taxon>
        <taxon>Viridiplantae</taxon>
        <taxon>Chlorophyta</taxon>
        <taxon>Pyramimonadophyceae</taxon>
        <taxon>Pyramimonadales</taxon>
        <taxon>Pyramimonadaceae</taxon>
        <taxon>Cymbomonas</taxon>
    </lineage>
</organism>
<keyword evidence="9 11" id="KW-0472">Membrane</keyword>
<dbReference type="Gene3D" id="1.20.1280.290">
    <property type="match status" value="1"/>
</dbReference>
<dbReference type="PANTHER" id="PTHR10791:SF30">
    <property type="entry name" value="SUGAR TRANSPORTER SWEET1"/>
    <property type="match status" value="1"/>
</dbReference>
<name>A0AAE0BQ66_9CHLO</name>
<dbReference type="Proteomes" id="UP001190700">
    <property type="component" value="Unassembled WGS sequence"/>
</dbReference>
<evidence type="ECO:0000256" key="9">
    <source>
        <dbReference type="ARBA" id="ARBA00023136"/>
    </source>
</evidence>
<evidence type="ECO:0000256" key="6">
    <source>
        <dbReference type="ARBA" id="ARBA00022692"/>
    </source>
</evidence>
<dbReference type="PANTHER" id="PTHR10791">
    <property type="entry name" value="RAG1-ACTIVATING PROTEIN 1"/>
    <property type="match status" value="1"/>
</dbReference>
<dbReference type="GO" id="GO:0005886">
    <property type="term" value="C:plasma membrane"/>
    <property type="evidence" value="ECO:0007669"/>
    <property type="project" value="UniProtKB-SubCell"/>
</dbReference>
<keyword evidence="4" id="KW-1003">Cell membrane</keyword>
<proteinExistence type="inferred from homology"/>
<dbReference type="InterPro" id="IPR047664">
    <property type="entry name" value="SWEET"/>
</dbReference>
<keyword evidence="3 11" id="KW-0813">Transport</keyword>
<keyword evidence="8 11" id="KW-1133">Transmembrane helix</keyword>
<feature type="transmembrane region" description="Helical" evidence="11">
    <location>
        <begin position="112"/>
        <end position="131"/>
    </location>
</feature>
<comment type="function">
    <text evidence="10">Mediates both low-affinity uptake and efflux of sugar across the plasma membrane.</text>
</comment>
<dbReference type="AlphaFoldDB" id="A0AAE0BQ66"/>
<comment type="function">
    <text evidence="11">Mediates both low-affinity uptake and efflux of sugar across the membrane.</text>
</comment>
<dbReference type="GO" id="GO:0051119">
    <property type="term" value="F:sugar transmembrane transporter activity"/>
    <property type="evidence" value="ECO:0007669"/>
    <property type="project" value="InterPro"/>
</dbReference>
<feature type="transmembrane region" description="Helical" evidence="11">
    <location>
        <begin position="53"/>
        <end position="72"/>
    </location>
</feature>
<comment type="subcellular location">
    <subcellularLocation>
        <location evidence="1">Cell membrane</location>
        <topology evidence="1">Multi-pass membrane protein</topology>
    </subcellularLocation>
</comment>
<accession>A0AAE0BQ66</accession>
<evidence type="ECO:0000256" key="1">
    <source>
        <dbReference type="ARBA" id="ARBA00004651"/>
    </source>
</evidence>
<reference evidence="12 13" key="1">
    <citation type="journal article" date="2015" name="Genome Biol. Evol.">
        <title>Comparative Genomics of a Bacterivorous Green Alga Reveals Evolutionary Causalities and Consequences of Phago-Mixotrophic Mode of Nutrition.</title>
        <authorList>
            <person name="Burns J.A."/>
            <person name="Paasch A."/>
            <person name="Narechania A."/>
            <person name="Kim E."/>
        </authorList>
    </citation>
    <scope>NUCLEOTIDE SEQUENCE [LARGE SCALE GENOMIC DNA]</scope>
    <source>
        <strain evidence="12 13">PLY_AMNH</strain>
    </source>
</reference>
<evidence type="ECO:0000313" key="13">
    <source>
        <dbReference type="Proteomes" id="UP001190700"/>
    </source>
</evidence>
<feature type="transmembrane region" description="Helical" evidence="11">
    <location>
        <begin position="84"/>
        <end position="105"/>
    </location>
</feature>
<keyword evidence="5 11" id="KW-0762">Sugar transport</keyword>
<gene>
    <name evidence="12" type="ORF">CYMTET_50400</name>
</gene>
<dbReference type="EMBL" id="LGRX02033846">
    <property type="protein sequence ID" value="KAK3239697.1"/>
    <property type="molecule type" value="Genomic_DNA"/>
</dbReference>
<protein>
    <recommendedName>
        <fullName evidence="11">Bidirectional sugar transporter SWEET</fullName>
    </recommendedName>
</protein>
<comment type="caution">
    <text evidence="11">Lacks conserved residue(s) required for the propagation of feature annotation.</text>
</comment>
<keyword evidence="13" id="KW-1185">Reference proteome</keyword>
<evidence type="ECO:0000256" key="11">
    <source>
        <dbReference type="RuleBase" id="RU910715"/>
    </source>
</evidence>
<keyword evidence="7" id="KW-0677">Repeat</keyword>
<evidence type="ECO:0000256" key="10">
    <source>
        <dbReference type="ARBA" id="ARBA00037238"/>
    </source>
</evidence>
<evidence type="ECO:0000256" key="2">
    <source>
        <dbReference type="ARBA" id="ARBA00007809"/>
    </source>
</evidence>
<evidence type="ECO:0000256" key="8">
    <source>
        <dbReference type="ARBA" id="ARBA00022989"/>
    </source>
</evidence>
<feature type="transmembrane region" description="Helical" evidence="11">
    <location>
        <begin position="137"/>
        <end position="161"/>
    </location>
</feature>
<dbReference type="Pfam" id="PF03083">
    <property type="entry name" value="MtN3_slv"/>
    <property type="match status" value="1"/>
</dbReference>
<evidence type="ECO:0000256" key="7">
    <source>
        <dbReference type="ARBA" id="ARBA00022737"/>
    </source>
</evidence>
<sequence>MPSAFGYTWEVVPEVQSIIGWSAVVAVLGLFMAPAKDIWGKDGVARLRSTRHLATGFPYFASFFNCLFWIIYASGNVQKLLQPLVINAIGAALHLSFLSCYLCFVEEKQSSLVALVSGITLTAASTVWATLQHSVSAFGMLAAVLNSVMYYSPLAAVGTVVKENWQYINTIIATKDAMKTYLAQCENSKPILLPRILSSFKQEELATVSPIEGVMKYRYLCQHNLTLALREILYRCHRACG</sequence>
<evidence type="ECO:0000256" key="3">
    <source>
        <dbReference type="ARBA" id="ARBA00022448"/>
    </source>
</evidence>
<evidence type="ECO:0000256" key="4">
    <source>
        <dbReference type="ARBA" id="ARBA00022475"/>
    </source>
</evidence>